<organism evidence="10 11">
    <name type="scientific">Melaminivora suipulveris</name>
    <dbReference type="NCBI Taxonomy" id="2109913"/>
    <lineage>
        <taxon>Bacteria</taxon>
        <taxon>Pseudomonadati</taxon>
        <taxon>Pseudomonadota</taxon>
        <taxon>Betaproteobacteria</taxon>
        <taxon>Burkholderiales</taxon>
        <taxon>Comamonadaceae</taxon>
        <taxon>Melaminivora</taxon>
    </lineage>
</organism>
<evidence type="ECO:0000256" key="7">
    <source>
        <dbReference type="ARBA" id="ARBA00024910"/>
    </source>
</evidence>
<dbReference type="GO" id="GO:0032153">
    <property type="term" value="C:cell division site"/>
    <property type="evidence" value="ECO:0007669"/>
    <property type="project" value="TreeGrafter"/>
</dbReference>
<evidence type="ECO:0000256" key="1">
    <source>
        <dbReference type="ARBA" id="ARBA00004496"/>
    </source>
</evidence>
<evidence type="ECO:0000256" key="2">
    <source>
        <dbReference type="ARBA" id="ARBA00015195"/>
    </source>
</evidence>
<keyword evidence="6" id="KW-0131">Cell cycle</keyword>
<dbReference type="KEGG" id="mela:C6568_00390"/>
<sequence length="109" mass="11571">MKQIDVQILQQSYLLGCAEGQEARLLDAVQRVDTAMTQIRDAGKIRSRERIAVLAALNLAYEVADRDAAAASAPMPAVAEAPAGTATEERLAQLLARLDAALGEQTPAL</sequence>
<keyword evidence="11" id="KW-1185">Reference proteome</keyword>
<dbReference type="GO" id="GO:0030428">
    <property type="term" value="C:cell septum"/>
    <property type="evidence" value="ECO:0007669"/>
    <property type="project" value="TreeGrafter"/>
</dbReference>
<dbReference type="InterPro" id="IPR036192">
    <property type="entry name" value="Cell_div_ZapA-like_sf"/>
</dbReference>
<comment type="function">
    <text evidence="7">Activator of cell division through the inhibition of FtsZ GTPase activity, therefore promoting FtsZ assembly into bundles of protofilaments necessary for the formation of the division Z ring. It is recruited early at mid-cell but it is not essential for cell division.</text>
</comment>
<dbReference type="Proteomes" id="UP000237925">
    <property type="component" value="Chromosome"/>
</dbReference>
<proteinExistence type="predicted"/>
<dbReference type="PANTHER" id="PTHR34981:SF1">
    <property type="entry name" value="CELL DIVISION PROTEIN ZAPA"/>
    <property type="match status" value="1"/>
</dbReference>
<dbReference type="SUPFAM" id="SSF102829">
    <property type="entry name" value="Cell division protein ZapA-like"/>
    <property type="match status" value="1"/>
</dbReference>
<evidence type="ECO:0000256" key="6">
    <source>
        <dbReference type="ARBA" id="ARBA00023306"/>
    </source>
</evidence>
<evidence type="ECO:0000313" key="11">
    <source>
        <dbReference type="Proteomes" id="UP000237925"/>
    </source>
</evidence>
<dbReference type="InterPro" id="IPR007838">
    <property type="entry name" value="Cell_div_ZapA-like"/>
</dbReference>
<evidence type="ECO:0000256" key="4">
    <source>
        <dbReference type="ARBA" id="ARBA00022618"/>
    </source>
</evidence>
<keyword evidence="4 10" id="KW-0132">Cell division</keyword>
<dbReference type="GO" id="GO:0000917">
    <property type="term" value="P:division septum assembly"/>
    <property type="evidence" value="ECO:0007669"/>
    <property type="project" value="UniProtKB-KW"/>
</dbReference>
<evidence type="ECO:0000256" key="8">
    <source>
        <dbReference type="ARBA" id="ARBA00026068"/>
    </source>
</evidence>
<dbReference type="EMBL" id="CP027667">
    <property type="protein sequence ID" value="AVO47886.1"/>
    <property type="molecule type" value="Genomic_DNA"/>
</dbReference>
<dbReference type="PANTHER" id="PTHR34981">
    <property type="entry name" value="CELL DIVISION PROTEIN ZAPA"/>
    <property type="match status" value="1"/>
</dbReference>
<reference evidence="10 11" key="1">
    <citation type="submission" date="2018-03" db="EMBL/GenBank/DDBJ databases">
        <title>Genome sequencing of Melaminivora sp.</title>
        <authorList>
            <person name="Kim S.-J."/>
            <person name="Heo J."/>
            <person name="Ahn J.-H."/>
            <person name="Kwon S.-W."/>
        </authorList>
    </citation>
    <scope>NUCLEOTIDE SEQUENCE [LARGE SCALE GENOMIC DNA]</scope>
    <source>
        <strain evidence="10 11">SC2-9</strain>
    </source>
</reference>
<evidence type="ECO:0000256" key="9">
    <source>
        <dbReference type="ARBA" id="ARBA00033158"/>
    </source>
</evidence>
<comment type="subunit">
    <text evidence="8">Homodimer. Interacts with FtsZ.</text>
</comment>
<dbReference type="InterPro" id="IPR042233">
    <property type="entry name" value="Cell_div_ZapA_N"/>
</dbReference>
<accession>A0A2R3Q7X7</accession>
<dbReference type="GO" id="GO:0000921">
    <property type="term" value="P:septin ring assembly"/>
    <property type="evidence" value="ECO:0007669"/>
    <property type="project" value="TreeGrafter"/>
</dbReference>
<dbReference type="Gene3D" id="1.20.5.50">
    <property type="match status" value="1"/>
</dbReference>
<dbReference type="Gene3D" id="3.30.160.880">
    <property type="entry name" value="Cell division protein ZapA protomer, N-terminal domain"/>
    <property type="match status" value="1"/>
</dbReference>
<dbReference type="Pfam" id="PF05164">
    <property type="entry name" value="ZapA"/>
    <property type="match status" value="1"/>
</dbReference>
<protein>
    <recommendedName>
        <fullName evidence="2">Cell division protein ZapA</fullName>
    </recommendedName>
    <alternativeName>
        <fullName evidence="9">Z ring-associated protein ZapA</fullName>
    </alternativeName>
</protein>
<evidence type="ECO:0000256" key="3">
    <source>
        <dbReference type="ARBA" id="ARBA00022490"/>
    </source>
</evidence>
<evidence type="ECO:0000256" key="5">
    <source>
        <dbReference type="ARBA" id="ARBA00023210"/>
    </source>
</evidence>
<dbReference type="OrthoDB" id="5297208at2"/>
<dbReference type="AlphaFoldDB" id="A0A2R3Q7X7"/>
<gene>
    <name evidence="10" type="ORF">C6568_00390</name>
</gene>
<comment type="subcellular location">
    <subcellularLocation>
        <location evidence="1">Cytoplasm</location>
    </subcellularLocation>
</comment>
<evidence type="ECO:0000313" key="10">
    <source>
        <dbReference type="EMBL" id="AVO47886.1"/>
    </source>
</evidence>
<dbReference type="RefSeq" id="WP_106682369.1">
    <property type="nucleotide sequence ID" value="NZ_CP027667.1"/>
</dbReference>
<dbReference type="GO" id="GO:0043093">
    <property type="term" value="P:FtsZ-dependent cytokinesis"/>
    <property type="evidence" value="ECO:0007669"/>
    <property type="project" value="TreeGrafter"/>
</dbReference>
<name>A0A2R3Q7X7_9BURK</name>
<keyword evidence="5" id="KW-0717">Septation</keyword>
<keyword evidence="3" id="KW-0963">Cytoplasm</keyword>
<dbReference type="GO" id="GO:0005829">
    <property type="term" value="C:cytosol"/>
    <property type="evidence" value="ECO:0007669"/>
    <property type="project" value="TreeGrafter"/>
</dbReference>